<comment type="pathway">
    <text evidence="2 15">Cofactor biosynthesis; FAD biosynthesis; FAD from FMN: step 1/1.</text>
</comment>
<keyword evidence="10 15" id="KW-0274">FAD</keyword>
<dbReference type="InterPro" id="IPR015864">
    <property type="entry name" value="FAD_synthase"/>
</dbReference>
<evidence type="ECO:0000256" key="14">
    <source>
        <dbReference type="ARBA" id="ARBA00049494"/>
    </source>
</evidence>
<evidence type="ECO:0000256" key="7">
    <source>
        <dbReference type="ARBA" id="ARBA00022695"/>
    </source>
</evidence>
<comment type="caution">
    <text evidence="17">The sequence shown here is derived from an EMBL/GenBank/DDBJ whole genome shotgun (WGS) entry which is preliminary data.</text>
</comment>
<accession>A0ABU8XSQ7</accession>
<comment type="catalytic activity">
    <reaction evidence="14 15">
        <text>FMN + ATP + H(+) = FAD + diphosphate</text>
        <dbReference type="Rhea" id="RHEA:17237"/>
        <dbReference type="ChEBI" id="CHEBI:15378"/>
        <dbReference type="ChEBI" id="CHEBI:30616"/>
        <dbReference type="ChEBI" id="CHEBI:33019"/>
        <dbReference type="ChEBI" id="CHEBI:57692"/>
        <dbReference type="ChEBI" id="CHEBI:58210"/>
        <dbReference type="EC" id="2.7.7.2"/>
    </reaction>
</comment>
<keyword evidence="9 15" id="KW-0418">Kinase</keyword>
<evidence type="ECO:0000256" key="15">
    <source>
        <dbReference type="PIRNR" id="PIRNR004491"/>
    </source>
</evidence>
<sequence>MRIHRDHASLPAAARGASVAIGNFDGVHRGHREVIRVAADHARALGRPLGVITFEPHPREVLNPAEAPARLTPLRRKARILRDLGVEHLYVLRFDARLMRVPAAAFVNEILVGELGVAAVTTGRDFRFGHKRQGDVALLAALAAGHGIPVSAVDPVTFEGDVCSSTAIRAALAEGRIAHANAILGYPYELDGVVRPGDRRGRTLGFPTANVHPLARRPMLPAHGVYAVKAGLRRGGGTVWHPAVANLGRRPTFDGKGTLLEVHLLEGGGDLYGERLRVAFLERLRGEEKFSSIEALRAQIARDCERARAVHALIPA</sequence>
<dbReference type="InterPro" id="IPR023468">
    <property type="entry name" value="Riboflavin_kinase"/>
</dbReference>
<evidence type="ECO:0000256" key="6">
    <source>
        <dbReference type="ARBA" id="ARBA00022679"/>
    </source>
</evidence>
<dbReference type="PANTHER" id="PTHR22749:SF6">
    <property type="entry name" value="RIBOFLAVIN KINASE"/>
    <property type="match status" value="1"/>
</dbReference>
<evidence type="ECO:0000256" key="12">
    <source>
        <dbReference type="ARBA" id="ARBA00023268"/>
    </source>
</evidence>
<dbReference type="EC" id="2.7.7.2" evidence="15"/>
<dbReference type="SMART" id="SM00904">
    <property type="entry name" value="Flavokinase"/>
    <property type="match status" value="1"/>
</dbReference>
<protein>
    <recommendedName>
        <fullName evidence="15">Riboflavin biosynthesis protein</fullName>
    </recommendedName>
    <domain>
        <recommendedName>
            <fullName evidence="15">Riboflavin kinase</fullName>
            <ecNumber evidence="15">2.7.1.26</ecNumber>
        </recommendedName>
        <alternativeName>
            <fullName evidence="15">Flavokinase</fullName>
        </alternativeName>
    </domain>
    <domain>
        <recommendedName>
            <fullName evidence="15">FMN adenylyltransferase</fullName>
            <ecNumber evidence="15">2.7.7.2</ecNumber>
        </recommendedName>
        <alternativeName>
            <fullName evidence="15">FAD pyrophosphorylase</fullName>
        </alternativeName>
        <alternativeName>
            <fullName evidence="15">FAD synthase</fullName>
        </alternativeName>
    </domain>
</protein>
<evidence type="ECO:0000256" key="10">
    <source>
        <dbReference type="ARBA" id="ARBA00022827"/>
    </source>
</evidence>
<keyword evidence="11 15" id="KW-0067">ATP-binding</keyword>
<organism evidence="17 18">
    <name type="scientific">Benzoatithermus flavus</name>
    <dbReference type="NCBI Taxonomy" id="3108223"/>
    <lineage>
        <taxon>Bacteria</taxon>
        <taxon>Pseudomonadati</taxon>
        <taxon>Pseudomonadota</taxon>
        <taxon>Alphaproteobacteria</taxon>
        <taxon>Geminicoccales</taxon>
        <taxon>Geminicoccaceae</taxon>
        <taxon>Benzoatithermus</taxon>
    </lineage>
</organism>
<dbReference type="InterPro" id="IPR015865">
    <property type="entry name" value="Riboflavin_kinase_bac/euk"/>
</dbReference>
<dbReference type="GO" id="GO:0008531">
    <property type="term" value="F:riboflavin kinase activity"/>
    <property type="evidence" value="ECO:0007669"/>
    <property type="project" value="UniProtKB-EC"/>
</dbReference>
<evidence type="ECO:0000256" key="13">
    <source>
        <dbReference type="ARBA" id="ARBA00047880"/>
    </source>
</evidence>
<dbReference type="Proteomes" id="UP001375743">
    <property type="component" value="Unassembled WGS sequence"/>
</dbReference>
<dbReference type="InterPro" id="IPR002606">
    <property type="entry name" value="Riboflavin_kinase_bac"/>
</dbReference>
<evidence type="ECO:0000256" key="2">
    <source>
        <dbReference type="ARBA" id="ARBA00004726"/>
    </source>
</evidence>
<dbReference type="GO" id="GO:0003919">
    <property type="term" value="F:FMN adenylyltransferase activity"/>
    <property type="evidence" value="ECO:0007669"/>
    <property type="project" value="UniProtKB-EC"/>
</dbReference>
<comment type="similarity">
    <text evidence="15">Belongs to the ribF family.</text>
</comment>
<proteinExistence type="inferred from homology"/>
<name>A0ABU8XSQ7_9PROT</name>
<evidence type="ECO:0000256" key="5">
    <source>
        <dbReference type="ARBA" id="ARBA00022643"/>
    </source>
</evidence>
<keyword evidence="8 15" id="KW-0547">Nucleotide-binding</keyword>
<evidence type="ECO:0000256" key="8">
    <source>
        <dbReference type="ARBA" id="ARBA00022741"/>
    </source>
</evidence>
<dbReference type="SUPFAM" id="SSF82114">
    <property type="entry name" value="Riboflavin kinase-like"/>
    <property type="match status" value="1"/>
</dbReference>
<dbReference type="NCBIfam" id="TIGR00083">
    <property type="entry name" value="ribF"/>
    <property type="match status" value="1"/>
</dbReference>
<dbReference type="Pfam" id="PF06574">
    <property type="entry name" value="FAD_syn"/>
    <property type="match status" value="1"/>
</dbReference>
<evidence type="ECO:0000256" key="4">
    <source>
        <dbReference type="ARBA" id="ARBA00022630"/>
    </source>
</evidence>
<keyword evidence="18" id="KW-1185">Reference proteome</keyword>
<dbReference type="NCBIfam" id="NF004160">
    <property type="entry name" value="PRK05627.1-3"/>
    <property type="match status" value="1"/>
</dbReference>
<evidence type="ECO:0000256" key="11">
    <source>
        <dbReference type="ARBA" id="ARBA00022840"/>
    </source>
</evidence>
<keyword evidence="7 15" id="KW-0548">Nucleotidyltransferase</keyword>
<evidence type="ECO:0000313" key="18">
    <source>
        <dbReference type="Proteomes" id="UP001375743"/>
    </source>
</evidence>
<dbReference type="EC" id="2.7.1.26" evidence="15"/>
<dbReference type="InterPro" id="IPR023465">
    <property type="entry name" value="Riboflavin_kinase_dom_sf"/>
</dbReference>
<dbReference type="EMBL" id="JBBLZC010000013">
    <property type="protein sequence ID" value="MEK0084223.1"/>
    <property type="molecule type" value="Genomic_DNA"/>
</dbReference>
<dbReference type="InterPro" id="IPR014729">
    <property type="entry name" value="Rossmann-like_a/b/a_fold"/>
</dbReference>
<evidence type="ECO:0000256" key="3">
    <source>
        <dbReference type="ARBA" id="ARBA00005201"/>
    </source>
</evidence>
<dbReference type="RefSeq" id="WP_418160072.1">
    <property type="nucleotide sequence ID" value="NZ_JBBLZC010000013.1"/>
</dbReference>
<dbReference type="Gene3D" id="3.40.50.620">
    <property type="entry name" value="HUPs"/>
    <property type="match status" value="1"/>
</dbReference>
<dbReference type="Pfam" id="PF01687">
    <property type="entry name" value="Flavokinase"/>
    <property type="match status" value="1"/>
</dbReference>
<gene>
    <name evidence="17" type="ORF">U1T56_13755</name>
</gene>
<evidence type="ECO:0000313" key="17">
    <source>
        <dbReference type="EMBL" id="MEK0084223.1"/>
    </source>
</evidence>
<evidence type="ECO:0000259" key="16">
    <source>
        <dbReference type="SMART" id="SM00904"/>
    </source>
</evidence>
<keyword evidence="12" id="KW-0511">Multifunctional enzyme</keyword>
<dbReference type="SUPFAM" id="SSF52374">
    <property type="entry name" value="Nucleotidylyl transferase"/>
    <property type="match status" value="1"/>
</dbReference>
<keyword evidence="4 15" id="KW-0285">Flavoprotein</keyword>
<comment type="pathway">
    <text evidence="3 15">Cofactor biosynthesis; FMN biosynthesis; FMN from riboflavin (ATP route): step 1/1.</text>
</comment>
<reference evidence="17 18" key="1">
    <citation type="submission" date="2024-01" db="EMBL/GenBank/DDBJ databases">
        <title>Multi-omics insights into the function and evolution of sodium benzoate biodegradation pathways in Benzoatithermus flavus gen. nov., sp. nov. from hot spring.</title>
        <authorList>
            <person name="Hu C.-J."/>
            <person name="Li W.-J."/>
        </authorList>
    </citation>
    <scope>NUCLEOTIDE SEQUENCE [LARGE SCALE GENOMIC DNA]</scope>
    <source>
        <strain evidence="17 18">SYSU G07066</strain>
    </source>
</reference>
<dbReference type="PANTHER" id="PTHR22749">
    <property type="entry name" value="RIBOFLAVIN KINASE/FMN ADENYLYLTRANSFERASE"/>
    <property type="match status" value="1"/>
</dbReference>
<dbReference type="PIRSF" id="PIRSF004491">
    <property type="entry name" value="FAD_Synth"/>
    <property type="match status" value="1"/>
</dbReference>
<comment type="catalytic activity">
    <reaction evidence="13 15">
        <text>riboflavin + ATP = FMN + ADP + H(+)</text>
        <dbReference type="Rhea" id="RHEA:14357"/>
        <dbReference type="ChEBI" id="CHEBI:15378"/>
        <dbReference type="ChEBI" id="CHEBI:30616"/>
        <dbReference type="ChEBI" id="CHEBI:57986"/>
        <dbReference type="ChEBI" id="CHEBI:58210"/>
        <dbReference type="ChEBI" id="CHEBI:456216"/>
        <dbReference type="EC" id="2.7.1.26"/>
    </reaction>
</comment>
<keyword evidence="5 15" id="KW-0288">FMN</keyword>
<dbReference type="Gene3D" id="2.40.30.30">
    <property type="entry name" value="Riboflavin kinase-like"/>
    <property type="match status" value="1"/>
</dbReference>
<evidence type="ECO:0000256" key="9">
    <source>
        <dbReference type="ARBA" id="ARBA00022777"/>
    </source>
</evidence>
<evidence type="ECO:0000256" key="1">
    <source>
        <dbReference type="ARBA" id="ARBA00002121"/>
    </source>
</evidence>
<dbReference type="CDD" id="cd02064">
    <property type="entry name" value="FAD_synthetase_N"/>
    <property type="match status" value="1"/>
</dbReference>
<dbReference type="NCBIfam" id="NF004159">
    <property type="entry name" value="PRK05627.1-2"/>
    <property type="match status" value="1"/>
</dbReference>
<feature type="domain" description="Riboflavin kinase" evidence="16">
    <location>
        <begin position="183"/>
        <end position="312"/>
    </location>
</feature>
<keyword evidence="6 15" id="KW-0808">Transferase</keyword>
<comment type="function">
    <text evidence="1">Catalyzes the phosphorylation of riboflavin to FMN followed by the adenylation of FMN to FAD.</text>
</comment>